<dbReference type="AlphaFoldDB" id="A0A2N3IE54"/>
<dbReference type="InterPro" id="IPR024083">
    <property type="entry name" value="Fumarase/histidase_N"/>
</dbReference>
<dbReference type="SUPFAM" id="SSF48557">
    <property type="entry name" value="L-aspartase-like"/>
    <property type="match status" value="1"/>
</dbReference>
<dbReference type="InterPro" id="IPR022313">
    <property type="entry name" value="Phe/His_NH3-lyase_AS"/>
</dbReference>
<dbReference type="Gene3D" id="1.20.200.10">
    <property type="entry name" value="Fumarase/aspartase (Central domain)"/>
    <property type="match status" value="1"/>
</dbReference>
<dbReference type="Gene3D" id="1.10.275.10">
    <property type="entry name" value="Fumarase/aspartase (N-terminal domain)"/>
    <property type="match status" value="1"/>
</dbReference>
<gene>
    <name evidence="2" type="ORF">Rain11_1646</name>
</gene>
<keyword evidence="3" id="KW-1185">Reference proteome</keyword>
<evidence type="ECO:0000256" key="1">
    <source>
        <dbReference type="ARBA" id="ARBA00023239"/>
    </source>
</evidence>
<dbReference type="InterPro" id="IPR008948">
    <property type="entry name" value="L-Aspartase-like"/>
</dbReference>
<dbReference type="CDD" id="cd00332">
    <property type="entry name" value="PAL-HAL"/>
    <property type="match status" value="1"/>
</dbReference>
<name>A0A2N3IE54_9BACT</name>
<dbReference type="OrthoDB" id="9806955at2"/>
<dbReference type="FunFam" id="1.10.275.10:FF:000005">
    <property type="entry name" value="Histidine ammonia-lyase"/>
    <property type="match status" value="1"/>
</dbReference>
<reference evidence="2 3" key="1">
    <citation type="submission" date="2017-06" db="EMBL/GenBank/DDBJ databases">
        <title>Raineya orbicola gen. nov., sp. nov. a slightly thermophilic bacterium of the phylum Bacteroidetes and the description of Raineyaceae fam. nov.</title>
        <authorList>
            <person name="Albuquerque L."/>
            <person name="Polonia A.R.M."/>
            <person name="Barroso C."/>
            <person name="Froufe H.J.C."/>
            <person name="Lage O."/>
            <person name="Lobo-Da-Cunha A."/>
            <person name="Egas C."/>
            <person name="Da Costa M.S."/>
        </authorList>
    </citation>
    <scope>NUCLEOTIDE SEQUENCE [LARGE SCALE GENOMIC DNA]</scope>
    <source>
        <strain evidence="2 3">SPSPC-11</strain>
    </source>
</reference>
<dbReference type="PANTHER" id="PTHR10362">
    <property type="entry name" value="HISTIDINE AMMONIA-LYASE"/>
    <property type="match status" value="1"/>
</dbReference>
<dbReference type="GO" id="GO:0016841">
    <property type="term" value="F:ammonia-lyase activity"/>
    <property type="evidence" value="ECO:0007669"/>
    <property type="project" value="InterPro"/>
</dbReference>
<dbReference type="Pfam" id="PF00221">
    <property type="entry name" value="Lyase_aromatic"/>
    <property type="match status" value="1"/>
</dbReference>
<comment type="caution">
    <text evidence="2">The sequence shown here is derived from an EMBL/GenBank/DDBJ whole genome shotgun (WGS) entry which is preliminary data.</text>
</comment>
<proteinExistence type="predicted"/>
<dbReference type="PROSITE" id="PS00488">
    <property type="entry name" value="PAL_HISTIDASE"/>
    <property type="match status" value="1"/>
</dbReference>
<sequence length="570" mass="63162">MKNNAVVLNGNKLSLNEVIQVAWQGAEVKIANECYAKIQKSRDFIHKQVSEKKIIYGVTTGFGANASKVIEDYEIAKKLQKNLLLSHACGVGKPFSSEIVRAIMLIRLNTLLAGYSGVKVETINLLAHLLNLRIHPVIPSQGSVGASGDLCPLAHMALVLIGEGFAEVEGQIVSGKEALEKFDLAPLELEHKEGIALLNGTSIMAALGVWAVYQAKDVLYKGLKASCMMFEALGARSQAFDKRLHRARKHREQLKIVQIIHKFTEKSTLLGIESAEVVKFLFDKIQPQLTAEHRREILKKLQDTPHQIAFLRHYLPQEEHLPYAWLSLHKILTFAEKKITPQDAYSVRCTPQVLGACLQAIQHAENIIEAELNAVVDNPLIFAESEAVVSGGNFHGEPLALALDYLKIGVAEMGNLFERQINKLVDEATNDCLPAFLSADTSGLHSGLMIPQYVAASLVSENKVLAHPASVDSIPTCANQEDHVSMGTIAGRQALEIIENARKIVAILMLTAHQALHLRKKQLAHIGFKIKLGKETQKLHKKLDELIGFIEQDRFLHQDIEQILANWEKW</sequence>
<dbReference type="InterPro" id="IPR001106">
    <property type="entry name" value="Aromatic_Lyase"/>
</dbReference>
<evidence type="ECO:0000313" key="3">
    <source>
        <dbReference type="Proteomes" id="UP000233387"/>
    </source>
</evidence>
<organism evidence="2 3">
    <name type="scientific">Raineya orbicola</name>
    <dbReference type="NCBI Taxonomy" id="2016530"/>
    <lineage>
        <taxon>Bacteria</taxon>
        <taxon>Pseudomonadati</taxon>
        <taxon>Bacteroidota</taxon>
        <taxon>Cytophagia</taxon>
        <taxon>Cytophagales</taxon>
        <taxon>Raineyaceae</taxon>
        <taxon>Raineya</taxon>
    </lineage>
</organism>
<dbReference type="Proteomes" id="UP000233387">
    <property type="component" value="Unassembled WGS sequence"/>
</dbReference>
<dbReference type="RefSeq" id="WP_101358914.1">
    <property type="nucleotide sequence ID" value="NZ_NKXO01000024.1"/>
</dbReference>
<evidence type="ECO:0000313" key="2">
    <source>
        <dbReference type="EMBL" id="PKQ68579.1"/>
    </source>
</evidence>
<dbReference type="EMBL" id="NKXO01000024">
    <property type="protein sequence ID" value="PKQ68579.1"/>
    <property type="molecule type" value="Genomic_DNA"/>
</dbReference>
<accession>A0A2N3IE54</accession>
<keyword evidence="1 2" id="KW-0456">Lyase</keyword>
<protein>
    <submittedName>
        <fullName evidence="2">Histidine ammonia-lyase</fullName>
    </submittedName>
</protein>